<dbReference type="Proteomes" id="UP000596083">
    <property type="component" value="Chromosome"/>
</dbReference>
<evidence type="ECO:0000256" key="2">
    <source>
        <dbReference type="SAM" id="Phobius"/>
    </source>
</evidence>
<dbReference type="EMBL" id="CP066786">
    <property type="protein sequence ID" value="QQM30140.1"/>
    <property type="molecule type" value="Genomic_DNA"/>
</dbReference>
<evidence type="ECO:0000256" key="1">
    <source>
        <dbReference type="SAM" id="MobiDB-lite"/>
    </source>
</evidence>
<evidence type="ECO:0000313" key="4">
    <source>
        <dbReference type="Proteomes" id="UP000596083"/>
    </source>
</evidence>
<keyword evidence="2" id="KW-0472">Membrane</keyword>
<feature type="compositionally biased region" description="Basic and acidic residues" evidence="1">
    <location>
        <begin position="7"/>
        <end position="22"/>
    </location>
</feature>
<dbReference type="RefSeq" id="WP_200335305.1">
    <property type="nucleotide sequence ID" value="NZ_CP066786.1"/>
</dbReference>
<sequence>MSGLEQAIRKALESTDREDANQRARIYQSARQALESGLAKQGITETKAIGRQRRRLDEIITAIEREEAEAARKARAARQPRPDVFDDPFAVGRVPESPGHRAAPEQPEGREPSFEPEPPDAPGLDDMALHGEPEAHFDYPASPVVEPEIRRDADFTEADFAVSPEDRKESGHLDAAAFSAIDDLTAVTEERRPVGKTLKASKAKRPKKREKARRSERAERPSRRRGFFARALIGIVVLAFLLFGGWWVVTSNFALNPDTLDTAVPNPAPLIEAEDFEGASSWTSVFQPGGANSLVPGSAATMESVTVDSAPAVEIASRATGDAGAVAVALPTAVRGMLEEGPVLVEVSVLAPDGGGQQVGIYCADGTIDGCQRHRFTPSAHRESLVVRLDPGRGGVLPTRLMISSDLSGAGAPLDIFAIRAQFAD</sequence>
<organism evidence="3 4">
    <name type="scientific">Martelella lutilitoris</name>
    <dbReference type="NCBI Taxonomy" id="2583532"/>
    <lineage>
        <taxon>Bacteria</taxon>
        <taxon>Pseudomonadati</taxon>
        <taxon>Pseudomonadota</taxon>
        <taxon>Alphaproteobacteria</taxon>
        <taxon>Hyphomicrobiales</taxon>
        <taxon>Aurantimonadaceae</taxon>
        <taxon>Martelella</taxon>
    </lineage>
</organism>
<feature type="region of interest" description="Disordered" evidence="1">
    <location>
        <begin position="68"/>
        <end position="139"/>
    </location>
</feature>
<feature type="region of interest" description="Disordered" evidence="1">
    <location>
        <begin position="191"/>
        <end position="220"/>
    </location>
</feature>
<protein>
    <recommendedName>
        <fullName evidence="5">Biotin transporter BioY</fullName>
    </recommendedName>
</protein>
<evidence type="ECO:0008006" key="5">
    <source>
        <dbReference type="Google" id="ProtNLM"/>
    </source>
</evidence>
<feature type="compositionally biased region" description="Basic and acidic residues" evidence="1">
    <location>
        <begin position="127"/>
        <end position="137"/>
    </location>
</feature>
<dbReference type="AlphaFoldDB" id="A0A7T7KKZ1"/>
<feature type="compositionally biased region" description="Basic residues" evidence="1">
    <location>
        <begin position="199"/>
        <end position="212"/>
    </location>
</feature>
<dbReference type="KEGG" id="mlut:JET14_17955"/>
<proteinExistence type="predicted"/>
<keyword evidence="2" id="KW-1133">Transmembrane helix</keyword>
<keyword evidence="2" id="KW-0812">Transmembrane</keyword>
<accession>A0A7T7KKZ1</accession>
<name>A0A7T7KKZ1_9HYPH</name>
<gene>
    <name evidence="3" type="ORF">JET14_17955</name>
</gene>
<feature type="region of interest" description="Disordered" evidence="1">
    <location>
        <begin position="1"/>
        <end position="23"/>
    </location>
</feature>
<feature type="compositionally biased region" description="Basic and acidic residues" evidence="1">
    <location>
        <begin position="98"/>
        <end position="113"/>
    </location>
</feature>
<feature type="transmembrane region" description="Helical" evidence="2">
    <location>
        <begin position="227"/>
        <end position="249"/>
    </location>
</feature>
<reference evidence="3 4" key="1">
    <citation type="submission" date="2020-12" db="EMBL/GenBank/DDBJ databases">
        <authorList>
            <person name="Zheng R.K."/>
            <person name="Sun C.M."/>
        </authorList>
    </citation>
    <scope>NUCLEOTIDE SEQUENCE [LARGE SCALE GENOMIC DNA]</scope>
    <source>
        <strain evidence="3 4">ZRK001</strain>
    </source>
</reference>
<evidence type="ECO:0000313" key="3">
    <source>
        <dbReference type="EMBL" id="QQM30140.1"/>
    </source>
</evidence>